<dbReference type="RefSeq" id="WP_078649125.1">
    <property type="nucleotide sequence ID" value="NZ_JBFACB010000015.1"/>
</dbReference>
<feature type="compositionally biased region" description="Basic and acidic residues" evidence="1">
    <location>
        <begin position="7"/>
        <end position="17"/>
    </location>
</feature>
<dbReference type="OrthoDB" id="3268648at2"/>
<keyword evidence="2" id="KW-0812">Transmembrane</keyword>
<name>A0A3R7LKY4_9ACTN</name>
<protein>
    <submittedName>
        <fullName evidence="4">Peptidoglycan-binding protein</fullName>
    </submittedName>
</protein>
<feature type="domain" description="Peptidoglycan binding-like" evidence="3">
    <location>
        <begin position="232"/>
        <end position="281"/>
    </location>
</feature>
<gene>
    <name evidence="4" type="ORF">SFRA_025860</name>
</gene>
<feature type="region of interest" description="Disordered" evidence="1">
    <location>
        <begin position="354"/>
        <end position="382"/>
    </location>
</feature>
<comment type="caution">
    <text evidence="4">The sequence shown here is derived from an EMBL/GenBank/DDBJ whole genome shotgun (WGS) entry which is preliminary data.</text>
</comment>
<feature type="compositionally biased region" description="Gly residues" evidence="1">
    <location>
        <begin position="360"/>
        <end position="377"/>
    </location>
</feature>
<dbReference type="Gene3D" id="2.40.420.20">
    <property type="match status" value="1"/>
</dbReference>
<feature type="compositionally biased region" description="Low complexity" evidence="1">
    <location>
        <begin position="71"/>
        <end position="87"/>
    </location>
</feature>
<evidence type="ECO:0000313" key="4">
    <source>
        <dbReference type="EMBL" id="RKM92356.1"/>
    </source>
</evidence>
<dbReference type="Gene3D" id="1.10.101.10">
    <property type="entry name" value="PGBD-like superfamily/PGBD"/>
    <property type="match status" value="1"/>
</dbReference>
<keyword evidence="2" id="KW-0472">Membrane</keyword>
<evidence type="ECO:0000256" key="1">
    <source>
        <dbReference type="SAM" id="MobiDB-lite"/>
    </source>
</evidence>
<evidence type="ECO:0000259" key="3">
    <source>
        <dbReference type="Pfam" id="PF01471"/>
    </source>
</evidence>
<organism evidence="4 5">
    <name type="scientific">Streptomyces xinghaiensis</name>
    <dbReference type="NCBI Taxonomy" id="1038928"/>
    <lineage>
        <taxon>Bacteria</taxon>
        <taxon>Bacillati</taxon>
        <taxon>Actinomycetota</taxon>
        <taxon>Actinomycetes</taxon>
        <taxon>Kitasatosporales</taxon>
        <taxon>Streptomycetaceae</taxon>
        <taxon>Streptomyces</taxon>
    </lineage>
</organism>
<dbReference type="SUPFAM" id="SSF47090">
    <property type="entry name" value="PGBD-like"/>
    <property type="match status" value="1"/>
</dbReference>
<evidence type="ECO:0000256" key="2">
    <source>
        <dbReference type="SAM" id="Phobius"/>
    </source>
</evidence>
<keyword evidence="5" id="KW-1185">Reference proteome</keyword>
<evidence type="ECO:0000313" key="5">
    <source>
        <dbReference type="Proteomes" id="UP000028058"/>
    </source>
</evidence>
<feature type="region of interest" description="Disordered" evidence="1">
    <location>
        <begin position="124"/>
        <end position="143"/>
    </location>
</feature>
<dbReference type="InterPro" id="IPR036365">
    <property type="entry name" value="PGBD-like_sf"/>
</dbReference>
<dbReference type="Proteomes" id="UP000028058">
    <property type="component" value="Unassembled WGS sequence"/>
</dbReference>
<reference evidence="4 5" key="1">
    <citation type="journal article" date="2014" name="Genome Announc.">
        <title>Draft Genome Sequence of Streptomyces fradiae ATCC 19609, a Strain Highly Sensitive to Antibiotics.</title>
        <authorList>
            <person name="Bekker O.B."/>
            <person name="Klimina K.M."/>
            <person name="Vatlin A.A."/>
            <person name="Zakharevich N.V."/>
            <person name="Kasianov A.S."/>
            <person name="Danilenko V.N."/>
        </authorList>
    </citation>
    <scope>NUCLEOTIDE SEQUENCE [LARGE SCALE GENOMIC DNA]</scope>
    <source>
        <strain evidence="4 5">ATCC 19609</strain>
    </source>
</reference>
<accession>A0A3R7LKY4</accession>
<feature type="region of interest" description="Disordered" evidence="1">
    <location>
        <begin position="1"/>
        <end position="93"/>
    </location>
</feature>
<dbReference type="AlphaFoldDB" id="A0A3R7LKY4"/>
<dbReference type="InterPro" id="IPR002477">
    <property type="entry name" value="Peptidoglycan-bd-like"/>
</dbReference>
<feature type="compositionally biased region" description="Basic and acidic residues" evidence="1">
    <location>
        <begin position="50"/>
        <end position="70"/>
    </location>
</feature>
<dbReference type="Pfam" id="PF01471">
    <property type="entry name" value="PG_binding_1"/>
    <property type="match status" value="1"/>
</dbReference>
<keyword evidence="2" id="KW-1133">Transmembrane helix</keyword>
<dbReference type="InterPro" id="IPR036366">
    <property type="entry name" value="PGBDSf"/>
</dbReference>
<sequence length="473" mass="47910">MTAPDGTQERERDEGADRPGPSGDPSAALELRPPGEVADRPAAGASTRETPGDPELRGTARNLETREKPAETAAGSGDDGEAAAPPASHRRSRTLRTSMIVAAAITVVAAAGAATTGALGGDGAGEANAAPSAPPKTAEIRRTTLTRTETVDGNLGYGEASAVQAPAGAGSGQPAQNGTGGDGGSAGIITWVPEDGDVIKRGGTVYRADEEKIPLLYGSTPFYRTLGPGSEGGDVKILEKNLSELGYTGFTADDAYTETTAAAVRDWQDDLGREETGRVGPGDAVVAPGARRVADVKTSPGALLNGTVLTWTGTERIVTVDLDVRYEDLVEKGTKATVTLPDDSTVRAEVTDVGTLSGSGEAGDAGSGGPGNGGGGNEDPTLPVELEIGEQKGLGRYQAAGVEVTLKAETRENVLAVPVNALVAERGGGYAVEVVDADGTVERRAVKLGMFADSMVEVSGKGITEGLVVGVPK</sequence>
<dbReference type="EMBL" id="JNAD02000014">
    <property type="protein sequence ID" value="RKM92356.1"/>
    <property type="molecule type" value="Genomic_DNA"/>
</dbReference>
<feature type="transmembrane region" description="Helical" evidence="2">
    <location>
        <begin position="99"/>
        <end position="119"/>
    </location>
</feature>
<proteinExistence type="predicted"/>